<keyword evidence="5" id="KW-1185">Reference proteome</keyword>
<dbReference type="InterPro" id="IPR051487">
    <property type="entry name" value="Ser/Thr_Proteases_Immune/Dev"/>
</dbReference>
<gene>
    <name evidence="4" type="ORF">LNINA_LOCUS9788</name>
</gene>
<dbReference type="Proteomes" id="UP001497472">
    <property type="component" value="Unassembled WGS sequence"/>
</dbReference>
<evidence type="ECO:0000313" key="5">
    <source>
        <dbReference type="Proteomes" id="UP001497472"/>
    </source>
</evidence>
<dbReference type="Gene3D" id="2.40.10.10">
    <property type="entry name" value="Trypsin-like serine proteases"/>
    <property type="match status" value="2"/>
</dbReference>
<dbReference type="SUPFAM" id="SSF50494">
    <property type="entry name" value="Trypsin-like serine proteases"/>
    <property type="match status" value="1"/>
</dbReference>
<evidence type="ECO:0000256" key="2">
    <source>
        <dbReference type="ARBA" id="ARBA00024195"/>
    </source>
</evidence>
<sequence>MIDIHGTLNSTCDDGEICKRVNDCEKIYLNNTSLKLRCNFEGNITTKICCQESPKEPLKDNTTNKISLLPNTTVCGLDYGTSLLITDICDMNEHPWTALLKYEKHPVQDIPIEKIIPHERYNDSDINRSNDIALIRMAEEVKFSDFVQPICLPFIMDSVNESQENMMMEVAGWGAPDHRSNSGIKLKTEISVTKLKVCKHIYRPYGVSITDAQICARAENNCKGDSGGGLMRKLWSKNKERNWYLFGVNSFGPDPCRIISGVPSIYTRVSYFRNWILSNIEP</sequence>
<name>A0AAV1JNT2_9NEOP</name>
<evidence type="ECO:0000313" key="4">
    <source>
        <dbReference type="EMBL" id="CAK1550569.1"/>
    </source>
</evidence>
<dbReference type="CDD" id="cd00190">
    <property type="entry name" value="Tryp_SPc"/>
    <property type="match status" value="1"/>
</dbReference>
<dbReference type="Pfam" id="PF00089">
    <property type="entry name" value="Trypsin"/>
    <property type="match status" value="1"/>
</dbReference>
<dbReference type="AlphaFoldDB" id="A0AAV1JNT2"/>
<protein>
    <recommendedName>
        <fullName evidence="3">Peptidase S1 domain-containing protein</fullName>
    </recommendedName>
</protein>
<dbReference type="GO" id="GO:0006508">
    <property type="term" value="P:proteolysis"/>
    <property type="evidence" value="ECO:0007669"/>
    <property type="project" value="InterPro"/>
</dbReference>
<dbReference type="SMART" id="SM00020">
    <property type="entry name" value="Tryp_SPc"/>
    <property type="match status" value="1"/>
</dbReference>
<reference evidence="4 5" key="1">
    <citation type="submission" date="2023-11" db="EMBL/GenBank/DDBJ databases">
        <authorList>
            <person name="Okamura Y."/>
        </authorList>
    </citation>
    <scope>NUCLEOTIDE SEQUENCE [LARGE SCALE GENOMIC DNA]</scope>
</reference>
<accession>A0AAV1JNT2</accession>
<comment type="caution">
    <text evidence="4">The sequence shown here is derived from an EMBL/GenBank/DDBJ whole genome shotgun (WGS) entry which is preliminary data.</text>
</comment>
<dbReference type="InterPro" id="IPR009003">
    <property type="entry name" value="Peptidase_S1_PA"/>
</dbReference>
<proteinExistence type="inferred from homology"/>
<comment type="similarity">
    <text evidence="2">Belongs to the peptidase S1 family. CLIP subfamily.</text>
</comment>
<dbReference type="PROSITE" id="PS50240">
    <property type="entry name" value="TRYPSIN_DOM"/>
    <property type="match status" value="1"/>
</dbReference>
<feature type="domain" description="Peptidase S1" evidence="3">
    <location>
        <begin position="75"/>
        <end position="281"/>
    </location>
</feature>
<evidence type="ECO:0000259" key="3">
    <source>
        <dbReference type="PROSITE" id="PS50240"/>
    </source>
</evidence>
<dbReference type="InterPro" id="IPR043504">
    <property type="entry name" value="Peptidase_S1_PA_chymotrypsin"/>
</dbReference>
<dbReference type="EMBL" id="CAVLEF010000082">
    <property type="protein sequence ID" value="CAK1550569.1"/>
    <property type="molecule type" value="Genomic_DNA"/>
</dbReference>
<organism evidence="4 5">
    <name type="scientific">Leptosia nina</name>
    <dbReference type="NCBI Taxonomy" id="320188"/>
    <lineage>
        <taxon>Eukaryota</taxon>
        <taxon>Metazoa</taxon>
        <taxon>Ecdysozoa</taxon>
        <taxon>Arthropoda</taxon>
        <taxon>Hexapoda</taxon>
        <taxon>Insecta</taxon>
        <taxon>Pterygota</taxon>
        <taxon>Neoptera</taxon>
        <taxon>Endopterygota</taxon>
        <taxon>Lepidoptera</taxon>
        <taxon>Glossata</taxon>
        <taxon>Ditrysia</taxon>
        <taxon>Papilionoidea</taxon>
        <taxon>Pieridae</taxon>
        <taxon>Pierinae</taxon>
        <taxon>Leptosia</taxon>
    </lineage>
</organism>
<dbReference type="GO" id="GO:0004252">
    <property type="term" value="F:serine-type endopeptidase activity"/>
    <property type="evidence" value="ECO:0007669"/>
    <property type="project" value="InterPro"/>
</dbReference>
<keyword evidence="1" id="KW-1015">Disulfide bond</keyword>
<evidence type="ECO:0000256" key="1">
    <source>
        <dbReference type="ARBA" id="ARBA00023157"/>
    </source>
</evidence>
<dbReference type="PANTHER" id="PTHR24256">
    <property type="entry name" value="TRYPTASE-RELATED"/>
    <property type="match status" value="1"/>
</dbReference>
<dbReference type="InterPro" id="IPR001254">
    <property type="entry name" value="Trypsin_dom"/>
</dbReference>